<dbReference type="EMBL" id="WUBS01000007">
    <property type="protein sequence ID" value="NDL63331.1"/>
    <property type="molecule type" value="Genomic_DNA"/>
</dbReference>
<dbReference type="AlphaFoldDB" id="A0A845SL42"/>
<dbReference type="Proteomes" id="UP000461443">
    <property type="component" value="Unassembled WGS sequence"/>
</dbReference>
<accession>A0A845SL42</accession>
<evidence type="ECO:0000313" key="2">
    <source>
        <dbReference type="Proteomes" id="UP000461443"/>
    </source>
</evidence>
<reference evidence="1 2" key="2">
    <citation type="submission" date="2020-02" db="EMBL/GenBank/DDBJ databases">
        <title>The new genus of Enterobacteriales.</title>
        <authorList>
            <person name="Kim I.S."/>
        </authorList>
    </citation>
    <scope>NUCLEOTIDE SEQUENCE [LARGE SCALE GENOMIC DNA]</scope>
    <source>
        <strain evidence="1 2">SAP-6</strain>
    </source>
</reference>
<organism evidence="1 2">
    <name type="scientific">Acerihabitans arboris</name>
    <dbReference type="NCBI Taxonomy" id="2691583"/>
    <lineage>
        <taxon>Bacteria</taxon>
        <taxon>Pseudomonadati</taxon>
        <taxon>Pseudomonadota</taxon>
        <taxon>Gammaproteobacteria</taxon>
        <taxon>Enterobacterales</taxon>
        <taxon>Pectobacteriaceae</taxon>
        <taxon>Acerihabitans</taxon>
    </lineage>
</organism>
<gene>
    <name evidence="1" type="ORF">GRH90_11315</name>
</gene>
<name>A0A845SL42_9GAMM</name>
<keyword evidence="2" id="KW-1185">Reference proteome</keyword>
<reference evidence="1 2" key="1">
    <citation type="submission" date="2019-12" db="EMBL/GenBank/DDBJ databases">
        <authorList>
            <person name="Lee S.D."/>
        </authorList>
    </citation>
    <scope>NUCLEOTIDE SEQUENCE [LARGE SCALE GENOMIC DNA]</scope>
    <source>
        <strain evidence="1 2">SAP-6</strain>
    </source>
</reference>
<evidence type="ECO:0000313" key="1">
    <source>
        <dbReference type="EMBL" id="NDL63331.1"/>
    </source>
</evidence>
<protein>
    <submittedName>
        <fullName evidence="1">Uncharacterized protein</fullName>
    </submittedName>
</protein>
<sequence length="65" mass="7042">MSERLARAGFALYLGDVDPARRQSQLGRLGAAPLDINTAPSLDALITMRHNSEIVERAPARRTGP</sequence>
<comment type="caution">
    <text evidence="1">The sequence shown here is derived from an EMBL/GenBank/DDBJ whole genome shotgun (WGS) entry which is preliminary data.</text>
</comment>
<proteinExistence type="predicted"/>